<gene>
    <name evidence="1" type="ORF">PO158_09105</name>
</gene>
<name>A0AAJ1HPU8_LIMMU</name>
<sequence>MTLSSEEKKRRRAKANQRYYLKKKQAAMNGDPEAQRKWNKDRHSRQYASVKAFIKNTATQEELDELRSLINLVSNR</sequence>
<evidence type="ECO:0000313" key="1">
    <source>
        <dbReference type="EMBL" id="MDC2828436.1"/>
    </source>
</evidence>
<dbReference type="AlphaFoldDB" id="A0AAJ1HPU8"/>
<evidence type="ECO:0000313" key="2">
    <source>
        <dbReference type="Proteomes" id="UP001218021"/>
    </source>
</evidence>
<comment type="caution">
    <text evidence="1">The sequence shown here is derived from an EMBL/GenBank/DDBJ whole genome shotgun (WGS) entry which is preliminary data.</text>
</comment>
<accession>A0AAJ1HPU8</accession>
<organism evidence="1 2">
    <name type="scientific">Limosilactobacillus mucosae</name>
    <name type="common">Lactobacillus mucosae</name>
    <dbReference type="NCBI Taxonomy" id="97478"/>
    <lineage>
        <taxon>Bacteria</taxon>
        <taxon>Bacillati</taxon>
        <taxon>Bacillota</taxon>
        <taxon>Bacilli</taxon>
        <taxon>Lactobacillales</taxon>
        <taxon>Lactobacillaceae</taxon>
        <taxon>Limosilactobacillus</taxon>
    </lineage>
</organism>
<dbReference type="EMBL" id="JAQOND010000032">
    <property type="protein sequence ID" value="MDC2828436.1"/>
    <property type="molecule type" value="Genomic_DNA"/>
</dbReference>
<proteinExistence type="predicted"/>
<reference evidence="1" key="1">
    <citation type="submission" date="2023-01" db="EMBL/GenBank/DDBJ databases">
        <title>Genome analysis of 13 Lactobacillus isolated from gut of wild boar.</title>
        <authorList>
            <person name="Papp P."/>
            <person name="Libisch B."/>
            <person name="Nagy T."/>
            <person name="Olasz F."/>
        </authorList>
    </citation>
    <scope>NUCLEOTIDE SEQUENCE</scope>
    <source>
        <strain evidence="1">F108</strain>
    </source>
</reference>
<protein>
    <submittedName>
        <fullName evidence="1">Uncharacterized protein</fullName>
    </submittedName>
</protein>
<dbReference type="RefSeq" id="WP_272207386.1">
    <property type="nucleotide sequence ID" value="NZ_JAQONC010000001.1"/>
</dbReference>
<dbReference type="Proteomes" id="UP001218021">
    <property type="component" value="Unassembled WGS sequence"/>
</dbReference>